<dbReference type="Proteomes" id="UP000299102">
    <property type="component" value="Unassembled WGS sequence"/>
</dbReference>
<dbReference type="InterPro" id="IPR025724">
    <property type="entry name" value="GAG-pre-integrase_dom"/>
</dbReference>
<evidence type="ECO:0000313" key="4">
    <source>
        <dbReference type="Proteomes" id="UP000299102"/>
    </source>
</evidence>
<dbReference type="CDD" id="cd09272">
    <property type="entry name" value="RNase_HI_RT_Ty1"/>
    <property type="match status" value="1"/>
</dbReference>
<dbReference type="AlphaFoldDB" id="A0A4C1XC70"/>
<evidence type="ECO:0000256" key="1">
    <source>
        <dbReference type="SAM" id="MobiDB-lite"/>
    </source>
</evidence>
<comment type="caution">
    <text evidence="3">The sequence shown here is derived from an EMBL/GenBank/DDBJ whole genome shotgun (WGS) entry which is preliminary data.</text>
</comment>
<protein>
    <submittedName>
        <fullName evidence="3">Retrovirus-related Pol polyprotein from transposon TNT 1-94</fullName>
    </submittedName>
</protein>
<feature type="domain" description="GAG-pre-integrase" evidence="2">
    <location>
        <begin position="5"/>
        <end position="56"/>
    </location>
</feature>
<feature type="compositionally biased region" description="Acidic residues" evidence="1">
    <location>
        <begin position="182"/>
        <end position="191"/>
    </location>
</feature>
<dbReference type="PANTHER" id="PTHR11439:SF483">
    <property type="entry name" value="PEPTIDE SYNTHASE GLIP-LIKE, PUTATIVE (AFU_ORTHOLOGUE AFUA_3G12920)-RELATED"/>
    <property type="match status" value="1"/>
</dbReference>
<evidence type="ECO:0000259" key="2">
    <source>
        <dbReference type="Pfam" id="PF13976"/>
    </source>
</evidence>
<evidence type="ECO:0000313" key="3">
    <source>
        <dbReference type="EMBL" id="GBP59917.1"/>
    </source>
</evidence>
<feature type="compositionally biased region" description="Basic and acidic residues" evidence="1">
    <location>
        <begin position="159"/>
        <end position="173"/>
    </location>
</feature>
<reference evidence="3 4" key="1">
    <citation type="journal article" date="2019" name="Commun. Biol.">
        <title>The bagworm genome reveals a unique fibroin gene that provides high tensile strength.</title>
        <authorList>
            <person name="Kono N."/>
            <person name="Nakamura H."/>
            <person name="Ohtoshi R."/>
            <person name="Tomita M."/>
            <person name="Numata K."/>
            <person name="Arakawa K."/>
        </authorList>
    </citation>
    <scope>NUCLEOTIDE SEQUENCE [LARGE SCALE GENOMIC DNA]</scope>
</reference>
<dbReference type="PANTHER" id="PTHR11439">
    <property type="entry name" value="GAG-POL-RELATED RETROTRANSPOSON"/>
    <property type="match status" value="1"/>
</dbReference>
<feature type="region of interest" description="Disordered" evidence="1">
    <location>
        <begin position="159"/>
        <end position="203"/>
    </location>
</feature>
<feature type="region of interest" description="Disordered" evidence="1">
    <location>
        <begin position="397"/>
        <end position="419"/>
    </location>
</feature>
<sequence length="419" mass="47638">MPVMMTKTDDDTYLWHQRMGYLNFTSLNKIPNCTEGVKLSQRTEDSICVTCLEGKQTRKPFLTEGSRATSLLELIHSDAEADAIAAYIVNRSPTSTLSNALIYEVWTGKKPNLSHMRIFGCSTMVLISKENKTKLDLKSLKEKKTIYLPLCDEIEEPVERSIDDDINDRRETQAESQSICSSDDDQFEDVNDGTYLPDKTLDSPPGTRPNIIYVVNSLNKYNNQPTNEHWVALKRVMRYQKAWANDIEDRKSSTGFMFFFQGAAISWNSKKQQTIALSTSEAEYMALASAIQEALWLKQLADEFQSELKGENVISVNARLSLIAIFLMRTSVVDLALTPQTLSKPLEERDEFRADVRDIFVKCDRNEKIVILGDFNEKMTKNGEQWFSSRYQEPGVGHESTGLAPYHHGSGTRVWHRAS</sequence>
<keyword evidence="4" id="KW-1185">Reference proteome</keyword>
<name>A0A4C1XC70_EUMVA</name>
<gene>
    <name evidence="3" type="ORF">EVAR_88988_1</name>
</gene>
<dbReference type="OrthoDB" id="430476at2759"/>
<dbReference type="EMBL" id="BGZK01000774">
    <property type="protein sequence ID" value="GBP59917.1"/>
    <property type="molecule type" value="Genomic_DNA"/>
</dbReference>
<organism evidence="3 4">
    <name type="scientific">Eumeta variegata</name>
    <name type="common">Bagworm moth</name>
    <name type="synonym">Eumeta japonica</name>
    <dbReference type="NCBI Taxonomy" id="151549"/>
    <lineage>
        <taxon>Eukaryota</taxon>
        <taxon>Metazoa</taxon>
        <taxon>Ecdysozoa</taxon>
        <taxon>Arthropoda</taxon>
        <taxon>Hexapoda</taxon>
        <taxon>Insecta</taxon>
        <taxon>Pterygota</taxon>
        <taxon>Neoptera</taxon>
        <taxon>Endopterygota</taxon>
        <taxon>Lepidoptera</taxon>
        <taxon>Glossata</taxon>
        <taxon>Ditrysia</taxon>
        <taxon>Tineoidea</taxon>
        <taxon>Psychidae</taxon>
        <taxon>Oiketicinae</taxon>
        <taxon>Eumeta</taxon>
    </lineage>
</organism>
<dbReference type="Pfam" id="PF13976">
    <property type="entry name" value="gag_pre-integrs"/>
    <property type="match status" value="1"/>
</dbReference>
<proteinExistence type="predicted"/>
<accession>A0A4C1XC70</accession>
<dbReference type="STRING" id="151549.A0A4C1XC70"/>